<comment type="similarity">
    <text evidence="1">Belongs to the LytR/CpsA/Psr (LCP) family.</text>
</comment>
<organism evidence="5 6">
    <name type="scientific">Sanguibacter suaedae</name>
    <dbReference type="NCBI Taxonomy" id="2795737"/>
    <lineage>
        <taxon>Bacteria</taxon>
        <taxon>Bacillati</taxon>
        <taxon>Actinomycetota</taxon>
        <taxon>Actinomycetes</taxon>
        <taxon>Micrococcales</taxon>
        <taxon>Sanguibacteraceae</taxon>
        <taxon>Sanguibacter</taxon>
    </lineage>
</organism>
<dbReference type="RefSeq" id="WP_198733298.1">
    <property type="nucleotide sequence ID" value="NZ_JAEINH010000004.1"/>
</dbReference>
<comment type="caution">
    <text evidence="5">The sequence shown here is derived from an EMBL/GenBank/DDBJ whole genome shotgun (WGS) entry which is preliminary data.</text>
</comment>
<dbReference type="Gene3D" id="3.40.630.190">
    <property type="entry name" value="LCP protein"/>
    <property type="match status" value="1"/>
</dbReference>
<gene>
    <name evidence="5" type="ORF">JAV76_06970</name>
</gene>
<name>A0A934I7U6_9MICO</name>
<dbReference type="Pfam" id="PF03816">
    <property type="entry name" value="LytR_cpsA_psr"/>
    <property type="match status" value="1"/>
</dbReference>
<feature type="domain" description="Cell envelope-related transcriptional attenuator" evidence="4">
    <location>
        <begin position="103"/>
        <end position="270"/>
    </location>
</feature>
<evidence type="ECO:0000259" key="4">
    <source>
        <dbReference type="Pfam" id="PF03816"/>
    </source>
</evidence>
<feature type="signal peptide" evidence="3">
    <location>
        <begin position="1"/>
        <end position="34"/>
    </location>
</feature>
<dbReference type="InterPro" id="IPR004474">
    <property type="entry name" value="LytR_CpsA_psr"/>
</dbReference>
<evidence type="ECO:0000256" key="3">
    <source>
        <dbReference type="SAM" id="SignalP"/>
    </source>
</evidence>
<feature type="compositionally biased region" description="Low complexity" evidence="2">
    <location>
        <begin position="363"/>
        <end position="399"/>
    </location>
</feature>
<dbReference type="PANTHER" id="PTHR33392">
    <property type="entry name" value="POLYISOPRENYL-TEICHOIC ACID--PEPTIDOGLYCAN TEICHOIC ACID TRANSFERASE TAGU"/>
    <property type="match status" value="1"/>
</dbReference>
<evidence type="ECO:0000256" key="1">
    <source>
        <dbReference type="ARBA" id="ARBA00006068"/>
    </source>
</evidence>
<sequence length="409" mass="41771">MTAARRHRRGPRRRPVLRVAALAATGMLTAGAVAAGATYVRLDSNVERIEVETLMGTDRPPAPPPPDPSDPRAGLPMNVLLLGSDSREGENAALGGENDGVASDTTLVMHLSADRSRVEMISIPRDSLVDIPACQTTHGITGAAPEAMFNSAFARGWATGGDVASAAACAATTVESLTGVRLDGIVVADFAGFQSMVEALGGVSICIPEPVSSPKAGGLTLPAGPQVLDATQATQLSRARSGTGWGLELASDLSRIDRQQALLGAMASTALDKDLVSDLPRLTGFVSAVTQSLTVSSDLGSGLELAGIALSLKDIDPAAITFTQVPVVDSPTHRYRVEWTSQADVLWAAVRDDVPTTVALAPDTAAAPPAARPPSAEAPGTGAPTTSDTPSATPGTTPPEGEQGAKICP</sequence>
<evidence type="ECO:0000256" key="2">
    <source>
        <dbReference type="SAM" id="MobiDB-lite"/>
    </source>
</evidence>
<proteinExistence type="inferred from homology"/>
<dbReference type="PANTHER" id="PTHR33392:SF6">
    <property type="entry name" value="POLYISOPRENYL-TEICHOIC ACID--PEPTIDOGLYCAN TEICHOIC ACID TRANSFERASE TAGU"/>
    <property type="match status" value="1"/>
</dbReference>
<feature type="region of interest" description="Disordered" evidence="2">
    <location>
        <begin position="54"/>
        <end position="76"/>
    </location>
</feature>
<keyword evidence="3" id="KW-0732">Signal</keyword>
<dbReference type="NCBIfam" id="TIGR00350">
    <property type="entry name" value="lytR_cpsA_psr"/>
    <property type="match status" value="1"/>
</dbReference>
<dbReference type="EMBL" id="JAEINH010000004">
    <property type="protein sequence ID" value="MBI9114752.1"/>
    <property type="molecule type" value="Genomic_DNA"/>
</dbReference>
<dbReference type="Proteomes" id="UP000602087">
    <property type="component" value="Unassembled WGS sequence"/>
</dbReference>
<accession>A0A934I7U6</accession>
<feature type="region of interest" description="Disordered" evidence="2">
    <location>
        <begin position="363"/>
        <end position="409"/>
    </location>
</feature>
<keyword evidence="6" id="KW-1185">Reference proteome</keyword>
<evidence type="ECO:0000313" key="5">
    <source>
        <dbReference type="EMBL" id="MBI9114752.1"/>
    </source>
</evidence>
<evidence type="ECO:0000313" key="6">
    <source>
        <dbReference type="Proteomes" id="UP000602087"/>
    </source>
</evidence>
<feature type="chain" id="PRO_5038854125" evidence="3">
    <location>
        <begin position="35"/>
        <end position="409"/>
    </location>
</feature>
<dbReference type="InterPro" id="IPR050922">
    <property type="entry name" value="LytR/CpsA/Psr_CW_biosynth"/>
</dbReference>
<protein>
    <submittedName>
        <fullName evidence="5">LCP family protein</fullName>
    </submittedName>
</protein>
<reference evidence="5" key="1">
    <citation type="submission" date="2020-12" db="EMBL/GenBank/DDBJ databases">
        <title>Sanguibacter suaedae sp. nov., isolated from Suaeda aralocaspica.</title>
        <authorList>
            <person name="Ma Q."/>
        </authorList>
    </citation>
    <scope>NUCLEOTIDE SEQUENCE</scope>
    <source>
        <strain evidence="5">YZGR15</strain>
    </source>
</reference>
<dbReference type="AlphaFoldDB" id="A0A934I7U6"/>